<evidence type="ECO:0000313" key="2">
    <source>
        <dbReference type="Proteomes" id="UP001497382"/>
    </source>
</evidence>
<accession>A0AAV2BHW1</accession>
<organism evidence="1 2">
    <name type="scientific">Larinioides sclopetarius</name>
    <dbReference type="NCBI Taxonomy" id="280406"/>
    <lineage>
        <taxon>Eukaryota</taxon>
        <taxon>Metazoa</taxon>
        <taxon>Ecdysozoa</taxon>
        <taxon>Arthropoda</taxon>
        <taxon>Chelicerata</taxon>
        <taxon>Arachnida</taxon>
        <taxon>Araneae</taxon>
        <taxon>Araneomorphae</taxon>
        <taxon>Entelegynae</taxon>
        <taxon>Araneoidea</taxon>
        <taxon>Araneidae</taxon>
        <taxon>Larinioides</taxon>
    </lineage>
</organism>
<dbReference type="EMBL" id="CAXIEN010000378">
    <property type="protein sequence ID" value="CAL1295708.1"/>
    <property type="molecule type" value="Genomic_DNA"/>
</dbReference>
<dbReference type="AlphaFoldDB" id="A0AAV2BHW1"/>
<keyword evidence="2" id="KW-1185">Reference proteome</keyword>
<evidence type="ECO:0000313" key="1">
    <source>
        <dbReference type="EMBL" id="CAL1295708.1"/>
    </source>
</evidence>
<dbReference type="Proteomes" id="UP001497382">
    <property type="component" value="Unassembled WGS sequence"/>
</dbReference>
<gene>
    <name evidence="1" type="ORF">LARSCL_LOCUS19428</name>
</gene>
<proteinExistence type="predicted"/>
<protein>
    <submittedName>
        <fullName evidence="1">Uncharacterized protein</fullName>
    </submittedName>
</protein>
<comment type="caution">
    <text evidence="1">The sequence shown here is derived from an EMBL/GenBank/DDBJ whole genome shotgun (WGS) entry which is preliminary data.</text>
</comment>
<sequence length="99" mass="11245">MQFEPHYSERCRSRANTTLHAKQNDVSFALFQNLVLPPRGDADLMKNVDATGESLERSQAHRDEIESPSMYVQEYTSAMSASETDTQASLVYGEHYLFP</sequence>
<name>A0AAV2BHW1_9ARAC</name>
<reference evidence="1 2" key="1">
    <citation type="submission" date="2024-04" db="EMBL/GenBank/DDBJ databases">
        <authorList>
            <person name="Rising A."/>
            <person name="Reimegard J."/>
            <person name="Sonavane S."/>
            <person name="Akerstrom W."/>
            <person name="Nylinder S."/>
            <person name="Hedman E."/>
            <person name="Kallberg Y."/>
        </authorList>
    </citation>
    <scope>NUCLEOTIDE SEQUENCE [LARGE SCALE GENOMIC DNA]</scope>
</reference>